<dbReference type="GO" id="GO:0004519">
    <property type="term" value="F:endonuclease activity"/>
    <property type="evidence" value="ECO:0007669"/>
    <property type="project" value="UniProtKB-KW"/>
</dbReference>
<organism evidence="1 2">
    <name type="scientific">Parabacteroides hominis</name>
    <dbReference type="NCBI Taxonomy" id="2763057"/>
    <lineage>
        <taxon>Bacteria</taxon>
        <taxon>Pseudomonadati</taxon>
        <taxon>Bacteroidota</taxon>
        <taxon>Bacteroidia</taxon>
        <taxon>Bacteroidales</taxon>
        <taxon>Tannerellaceae</taxon>
        <taxon>Parabacteroides</taxon>
    </lineage>
</organism>
<dbReference type="PANTHER" id="PTHR38733:SF1">
    <property type="entry name" value="TYPE IV METHYL-DIRECTED RESTRICTION ENZYME ECOKMCRBC"/>
    <property type="match status" value="1"/>
</dbReference>
<keyword evidence="2" id="KW-1185">Reference proteome</keyword>
<evidence type="ECO:0000313" key="1">
    <source>
        <dbReference type="EMBL" id="MBC5631882.1"/>
    </source>
</evidence>
<gene>
    <name evidence="1" type="ORF">H8S65_03690</name>
</gene>
<sequence length="417" mass="48670">MKKVDGHITVFEHETLRSDRGEKRLSQKQLGVLQTFYGEDGVPYYSLVHHGVKFNEYVGVIQIGKTIIEVLPKADKSGDENTWRNVLISMLRAVGVIDIHAPSSSDLQLRANSVLDLYFELFVKELEYLLHRGLVKKYRKTEGNLSILKGTIHFAKHINQNIVHQERFYVKHYTYDKQHDIHAILYKTLKLLKNIHTHTELNSRIGTLLLDFPELYDVKVTKTLFERISLDRKTEPYRKALEISRLLLLNYHPDVRKGDDNVLALMFDMNALWEQFVYVSIRKFKDKETTIAAQSIKNFWKPNTGHRSRIRPDIVLNKGTEKCVVLDTKWKNLNGHNPVHEDLRQMFVYMKYFGAKKVALVYPGIDCSYRTGKYYEYDTYNPNELSENECGVISIGVDVNVKRWQMMISDSINKLLE</sequence>
<evidence type="ECO:0000313" key="2">
    <source>
        <dbReference type="Proteomes" id="UP000651475"/>
    </source>
</evidence>
<accession>A0ABR7DKI9</accession>
<reference evidence="1 2" key="1">
    <citation type="submission" date="2020-08" db="EMBL/GenBank/DDBJ databases">
        <title>Genome public.</title>
        <authorList>
            <person name="Liu C."/>
            <person name="Sun Q."/>
        </authorList>
    </citation>
    <scope>NUCLEOTIDE SEQUENCE [LARGE SCALE GENOMIC DNA]</scope>
    <source>
        <strain evidence="1 2">NSJ-79</strain>
    </source>
</reference>
<keyword evidence="1" id="KW-0255">Endonuclease</keyword>
<keyword evidence="1" id="KW-0378">Hydrolase</keyword>
<proteinExistence type="predicted"/>
<dbReference type="Pfam" id="PF10117">
    <property type="entry name" value="McrBC"/>
    <property type="match status" value="1"/>
</dbReference>
<dbReference type="EMBL" id="JACOOJ010000004">
    <property type="protein sequence ID" value="MBC5631882.1"/>
    <property type="molecule type" value="Genomic_DNA"/>
</dbReference>
<protein>
    <submittedName>
        <fullName evidence="1">Restriction endonuclease</fullName>
    </submittedName>
</protein>
<dbReference type="Proteomes" id="UP000651475">
    <property type="component" value="Unassembled WGS sequence"/>
</dbReference>
<comment type="caution">
    <text evidence="1">The sequence shown here is derived from an EMBL/GenBank/DDBJ whole genome shotgun (WGS) entry which is preliminary data.</text>
</comment>
<dbReference type="PANTHER" id="PTHR38733">
    <property type="entry name" value="PROTEIN MCRC"/>
    <property type="match status" value="1"/>
</dbReference>
<name>A0ABR7DKI9_9BACT</name>
<keyword evidence="1" id="KW-0540">Nuclease</keyword>
<dbReference type="InterPro" id="IPR019292">
    <property type="entry name" value="McrC"/>
</dbReference>